<protein>
    <submittedName>
        <fullName evidence="2">Epididymal secretory protein E3-beta</fullName>
    </submittedName>
</protein>
<sequence length="147" mass="17313">MASSLKICGTLLALLCILCRLLVYRKYVSRREFMKQHHISPSQDFNEYKCNVLMKEQEALKDKSSHVFIYISWYKIQHICINGNWNGRYRNTYVWVQNALKVLKCHQENDNNGYSESRSFNYIEFHCGMDGYVDSIEDLKLVGPISD</sequence>
<dbReference type="InterPro" id="IPR042402">
    <property type="entry name" value="EDDM3A/EDDM3B"/>
</dbReference>
<evidence type="ECO:0000259" key="1">
    <source>
        <dbReference type="SMART" id="SM00092"/>
    </source>
</evidence>
<accession>A0ABD2EVA3</accession>
<dbReference type="InterPro" id="IPR036816">
    <property type="entry name" value="RNaseA-like_dom_sf"/>
</dbReference>
<name>A0ABD2EVA3_DAUMA</name>
<dbReference type="PANTHER" id="PTHR16788">
    <property type="entry name" value="EPIDIDYMAL SECRETORY PROTEIN E3 ALPHA"/>
    <property type="match status" value="1"/>
</dbReference>
<dbReference type="SUPFAM" id="SSF54076">
    <property type="entry name" value="RNase A-like"/>
    <property type="match status" value="1"/>
</dbReference>
<dbReference type="PANTHER" id="PTHR16788:SF0">
    <property type="entry name" value="EPIDIDYMAL SECRETORY PROTEIN E3-BETA"/>
    <property type="match status" value="1"/>
</dbReference>
<dbReference type="EMBL" id="JBFSEQ010000002">
    <property type="protein sequence ID" value="KAL2790270.1"/>
    <property type="molecule type" value="Genomic_DNA"/>
</dbReference>
<evidence type="ECO:0000313" key="2">
    <source>
        <dbReference type="EMBL" id="KAL2790270.1"/>
    </source>
</evidence>
<dbReference type="AlphaFoldDB" id="A0ABD2EVA3"/>
<feature type="domain" description="Ribonuclease A-domain" evidence="1">
    <location>
        <begin position="26"/>
        <end position="133"/>
    </location>
</feature>
<dbReference type="InterPro" id="IPR023412">
    <property type="entry name" value="RNaseA_domain"/>
</dbReference>
<organism evidence="2 3">
    <name type="scientific">Daubentonia madagascariensis</name>
    <name type="common">Aye-aye</name>
    <name type="synonym">Sciurus madagascariensis</name>
    <dbReference type="NCBI Taxonomy" id="31869"/>
    <lineage>
        <taxon>Eukaryota</taxon>
        <taxon>Metazoa</taxon>
        <taxon>Chordata</taxon>
        <taxon>Craniata</taxon>
        <taxon>Vertebrata</taxon>
        <taxon>Euteleostomi</taxon>
        <taxon>Mammalia</taxon>
        <taxon>Eutheria</taxon>
        <taxon>Euarchontoglires</taxon>
        <taxon>Primates</taxon>
        <taxon>Strepsirrhini</taxon>
        <taxon>Chiromyiformes</taxon>
        <taxon>Daubentoniidae</taxon>
        <taxon>Daubentonia</taxon>
    </lineage>
</organism>
<proteinExistence type="predicted"/>
<keyword evidence="3" id="KW-1185">Reference proteome</keyword>
<dbReference type="Gene3D" id="3.10.130.10">
    <property type="entry name" value="Ribonuclease A-like domain"/>
    <property type="match status" value="1"/>
</dbReference>
<comment type="caution">
    <text evidence="2">The sequence shown here is derived from an EMBL/GenBank/DDBJ whole genome shotgun (WGS) entry which is preliminary data.</text>
</comment>
<gene>
    <name evidence="2" type="ORF">WCI35_005347</name>
</gene>
<evidence type="ECO:0000313" key="3">
    <source>
        <dbReference type="Proteomes" id="UP001610411"/>
    </source>
</evidence>
<dbReference type="Pfam" id="PF00074">
    <property type="entry name" value="RnaseA"/>
    <property type="match status" value="1"/>
</dbReference>
<dbReference type="Proteomes" id="UP001610411">
    <property type="component" value="Unassembled WGS sequence"/>
</dbReference>
<reference evidence="2 3" key="1">
    <citation type="journal article" date="2024" name="G3 (Bethesda)">
        <title>A hybrid genome assembly of the endangered aye-aye (Daubentonia madagascariensis).</title>
        <authorList>
            <person name="Versoza C.J."/>
            <person name="Pfeifer S.P."/>
        </authorList>
    </citation>
    <scope>NUCLEOTIDE SEQUENCE [LARGE SCALE GENOMIC DNA]</scope>
    <source>
        <strain evidence="2">6821</strain>
    </source>
</reference>
<dbReference type="SMART" id="SM00092">
    <property type="entry name" value="RNAse_Pc"/>
    <property type="match status" value="1"/>
</dbReference>